<organism evidence="7 8">
    <name type="scientific">Henriciella mobilis</name>
    <dbReference type="NCBI Taxonomy" id="2305467"/>
    <lineage>
        <taxon>Bacteria</taxon>
        <taxon>Pseudomonadati</taxon>
        <taxon>Pseudomonadota</taxon>
        <taxon>Alphaproteobacteria</taxon>
        <taxon>Hyphomonadales</taxon>
        <taxon>Hyphomonadaceae</taxon>
        <taxon>Henriciella</taxon>
    </lineage>
</organism>
<evidence type="ECO:0000256" key="1">
    <source>
        <dbReference type="ARBA" id="ARBA00022617"/>
    </source>
</evidence>
<feature type="domain" description="Cytochrome c" evidence="6">
    <location>
        <begin position="38"/>
        <end position="114"/>
    </location>
</feature>
<keyword evidence="5" id="KW-0732">Signal</keyword>
<dbReference type="PROSITE" id="PS51257">
    <property type="entry name" value="PROKAR_LIPOPROTEIN"/>
    <property type="match status" value="1"/>
</dbReference>
<dbReference type="OrthoDB" id="9805828at2"/>
<protein>
    <submittedName>
        <fullName evidence="7">Cytochrome C</fullName>
    </submittedName>
</protein>
<evidence type="ECO:0000256" key="4">
    <source>
        <dbReference type="PROSITE-ProRule" id="PRU00433"/>
    </source>
</evidence>
<dbReference type="Proteomes" id="UP000266385">
    <property type="component" value="Unassembled WGS sequence"/>
</dbReference>
<gene>
    <name evidence="7" type="ORF">D1223_18580</name>
</gene>
<keyword evidence="1 4" id="KW-0349">Heme</keyword>
<keyword evidence="8" id="KW-1185">Reference proteome</keyword>
<dbReference type="EMBL" id="QWFX01000016">
    <property type="protein sequence ID" value="RIJ26933.1"/>
    <property type="molecule type" value="Genomic_DNA"/>
</dbReference>
<accession>A0A399R831</accession>
<dbReference type="InterPro" id="IPR036909">
    <property type="entry name" value="Cyt_c-like_dom_sf"/>
</dbReference>
<evidence type="ECO:0000313" key="7">
    <source>
        <dbReference type="EMBL" id="RIJ26933.1"/>
    </source>
</evidence>
<dbReference type="Gene3D" id="1.10.760.10">
    <property type="entry name" value="Cytochrome c-like domain"/>
    <property type="match status" value="1"/>
</dbReference>
<evidence type="ECO:0000256" key="3">
    <source>
        <dbReference type="ARBA" id="ARBA00023004"/>
    </source>
</evidence>
<evidence type="ECO:0000259" key="6">
    <source>
        <dbReference type="PROSITE" id="PS51007"/>
    </source>
</evidence>
<name>A0A399R831_9PROT</name>
<proteinExistence type="predicted"/>
<dbReference type="PROSITE" id="PS51007">
    <property type="entry name" value="CYTC"/>
    <property type="match status" value="1"/>
</dbReference>
<dbReference type="SUPFAM" id="SSF46626">
    <property type="entry name" value="Cytochrome c"/>
    <property type="match status" value="1"/>
</dbReference>
<sequence>MTRQAGRWLAAALLSAVAGLSACAPDAAAPSGETSADALAVPGRTAQLALACSGCHGPSGGAIVALDGYSKAELSTALTLYKSDEDGTTVMNRLMRGYSAEDIEAISAYLAEEGPR</sequence>
<keyword evidence="2 4" id="KW-0479">Metal-binding</keyword>
<feature type="signal peptide" evidence="5">
    <location>
        <begin position="1"/>
        <end position="24"/>
    </location>
</feature>
<evidence type="ECO:0000256" key="5">
    <source>
        <dbReference type="SAM" id="SignalP"/>
    </source>
</evidence>
<keyword evidence="3 4" id="KW-0408">Iron</keyword>
<dbReference type="RefSeq" id="WP_119377826.1">
    <property type="nucleotide sequence ID" value="NZ_QWFX01000016.1"/>
</dbReference>
<evidence type="ECO:0000313" key="8">
    <source>
        <dbReference type="Proteomes" id="UP000266385"/>
    </source>
</evidence>
<dbReference type="GO" id="GO:0020037">
    <property type="term" value="F:heme binding"/>
    <property type="evidence" value="ECO:0007669"/>
    <property type="project" value="InterPro"/>
</dbReference>
<dbReference type="GO" id="GO:0046872">
    <property type="term" value="F:metal ion binding"/>
    <property type="evidence" value="ECO:0007669"/>
    <property type="project" value="UniProtKB-KW"/>
</dbReference>
<feature type="chain" id="PRO_5017244049" evidence="5">
    <location>
        <begin position="25"/>
        <end position="116"/>
    </location>
</feature>
<reference evidence="7 8" key="1">
    <citation type="submission" date="2018-08" db="EMBL/GenBank/DDBJ databases">
        <title>Henriciella mobilis sp. nov., isolated from seawater.</title>
        <authorList>
            <person name="Cheng H."/>
            <person name="Wu Y.-H."/>
            <person name="Xu X.-W."/>
            <person name="Guo L.-L."/>
        </authorList>
    </citation>
    <scope>NUCLEOTIDE SEQUENCE [LARGE SCALE GENOMIC DNA]</scope>
    <source>
        <strain evidence="7 8">JN25</strain>
    </source>
</reference>
<comment type="caution">
    <text evidence="7">The sequence shown here is derived from an EMBL/GenBank/DDBJ whole genome shotgun (WGS) entry which is preliminary data.</text>
</comment>
<dbReference type="Pfam" id="PF00034">
    <property type="entry name" value="Cytochrom_C"/>
    <property type="match status" value="1"/>
</dbReference>
<dbReference type="GO" id="GO:0009055">
    <property type="term" value="F:electron transfer activity"/>
    <property type="evidence" value="ECO:0007669"/>
    <property type="project" value="InterPro"/>
</dbReference>
<evidence type="ECO:0000256" key="2">
    <source>
        <dbReference type="ARBA" id="ARBA00022723"/>
    </source>
</evidence>
<dbReference type="AlphaFoldDB" id="A0A399R831"/>
<dbReference type="InterPro" id="IPR009056">
    <property type="entry name" value="Cyt_c-like_dom"/>
</dbReference>